<name>A0A127PSI5_9BURK</name>
<gene>
    <name evidence="1" type="ORF">CAter282_2910</name>
</gene>
<dbReference type="EMBL" id="CP013235">
    <property type="protein sequence ID" value="AMP10634.1"/>
    <property type="molecule type" value="Genomic_DNA"/>
</dbReference>
<proteinExistence type="predicted"/>
<reference evidence="1 2" key="1">
    <citation type="submission" date="2015-11" db="EMBL/GenBank/DDBJ databases">
        <title>Exploring the genomic traits of fungus-feeding bacterial genus Collimonas.</title>
        <authorList>
            <person name="Song C."/>
            <person name="Schmidt R."/>
            <person name="de Jager V."/>
            <person name="Krzyzanowska D."/>
            <person name="Jongedijk E."/>
            <person name="Cankar K."/>
            <person name="Beekwilder J."/>
            <person name="van Veen A."/>
            <person name="de Boer W."/>
            <person name="van Veen J.A."/>
            <person name="Garbeva P."/>
        </authorList>
    </citation>
    <scope>NUCLEOTIDE SEQUENCE [LARGE SCALE GENOMIC DNA]</scope>
    <source>
        <strain evidence="1 2">Ter282</strain>
    </source>
</reference>
<dbReference type="RefSeq" id="WP_061533842.1">
    <property type="nucleotide sequence ID" value="NZ_CP013233.1"/>
</dbReference>
<dbReference type="AlphaFoldDB" id="A0A127PSI5"/>
<keyword evidence="2" id="KW-1185">Reference proteome</keyword>
<organism evidence="1 2">
    <name type="scientific">Collimonas arenae</name>
    <dbReference type="NCBI Taxonomy" id="279058"/>
    <lineage>
        <taxon>Bacteria</taxon>
        <taxon>Pseudomonadati</taxon>
        <taxon>Pseudomonadota</taxon>
        <taxon>Betaproteobacteria</taxon>
        <taxon>Burkholderiales</taxon>
        <taxon>Oxalobacteraceae</taxon>
        <taxon>Collimonas</taxon>
    </lineage>
</organism>
<dbReference type="OrthoDB" id="8777021at2"/>
<evidence type="ECO:0000313" key="1">
    <source>
        <dbReference type="EMBL" id="AMP10634.1"/>
    </source>
</evidence>
<protein>
    <submittedName>
        <fullName evidence="1">Uncharacterized protein</fullName>
    </submittedName>
</protein>
<sequence>MDGSHHAAASVPPGAEEYQTPPELLISAVLHLISQYNRHHLAHGACVQSATAIERHLRTLSDWPGLAPVLRATCQQLSDQWTLMIEQALPKPKSERSTFITRLLVGPHAT</sequence>
<accession>A0A127PSI5</accession>
<dbReference type="Proteomes" id="UP000071778">
    <property type="component" value="Chromosome"/>
</dbReference>
<evidence type="ECO:0000313" key="2">
    <source>
        <dbReference type="Proteomes" id="UP000071778"/>
    </source>
</evidence>
<dbReference type="PATRIC" id="fig|279058.17.peg.3166"/>